<feature type="domain" description="DUF6545" evidence="2">
    <location>
        <begin position="239"/>
        <end position="328"/>
    </location>
</feature>
<accession>A0ABS1MDU4</accession>
<dbReference type="Pfam" id="PF20182">
    <property type="entry name" value="DUF6545"/>
    <property type="match status" value="1"/>
</dbReference>
<keyword evidence="1" id="KW-0812">Transmembrane</keyword>
<dbReference type="InterPro" id="IPR046675">
    <property type="entry name" value="DUF6545"/>
</dbReference>
<dbReference type="Proteomes" id="UP000602198">
    <property type="component" value="Unassembled WGS sequence"/>
</dbReference>
<keyword evidence="1" id="KW-0472">Membrane</keyword>
<dbReference type="RefSeq" id="WP_201954694.1">
    <property type="nucleotide sequence ID" value="NZ_JAERRJ010000013.1"/>
</dbReference>
<name>A0ABS1MDU4_9NOCA</name>
<evidence type="ECO:0000256" key="1">
    <source>
        <dbReference type="SAM" id="Phobius"/>
    </source>
</evidence>
<evidence type="ECO:0000259" key="2">
    <source>
        <dbReference type="Pfam" id="PF20182"/>
    </source>
</evidence>
<sequence>MVAVSSVAALLILAGALALVRQRLVQGARGRWTPVAILALLAASFLLPTPVSDAVLAPLAPNAAYLAGHLCALSAIMVTTLYWRSLVPGMPGQRWRPAVWVCYGSVLAVLIYLFATSEQQPHGLGFSRGFEDSPRIQLYWIVQAVVAIPVVAVVAAAAARATARERRSRRGLFGLLLGSAVMFTVYEIWVVVVVVCWPDLPPVWAQQVTYSLQGAVYVLLVGGTIGPVLLGTVRGARLARRYLEELAPLHDWLTTRYPQVRLEVKRGRRAEFRVVDMLVEISDALRLLQHAEPALAVEYRLDDAALAGALEDRVTFVAYELAAARNFRLRMGAGGLRAYSAAC</sequence>
<dbReference type="EMBL" id="JAERRJ010000013">
    <property type="protein sequence ID" value="MBL1078823.1"/>
    <property type="molecule type" value="Genomic_DNA"/>
</dbReference>
<reference evidence="3 4" key="1">
    <citation type="submission" date="2021-01" db="EMBL/GenBank/DDBJ databases">
        <title>WGS of actinomycetes isolated from Thailand.</title>
        <authorList>
            <person name="Thawai C."/>
        </authorList>
    </citation>
    <scope>NUCLEOTIDE SEQUENCE [LARGE SCALE GENOMIC DNA]</scope>
    <source>
        <strain evidence="3 4">LPG 2</strain>
    </source>
</reference>
<evidence type="ECO:0000313" key="3">
    <source>
        <dbReference type="EMBL" id="MBL1078823.1"/>
    </source>
</evidence>
<feature type="transmembrane region" description="Helical" evidence="1">
    <location>
        <begin position="171"/>
        <end position="195"/>
    </location>
</feature>
<feature type="transmembrane region" description="Helical" evidence="1">
    <location>
        <begin position="63"/>
        <end position="83"/>
    </location>
</feature>
<evidence type="ECO:0000313" key="4">
    <source>
        <dbReference type="Proteomes" id="UP000602198"/>
    </source>
</evidence>
<feature type="transmembrane region" description="Helical" evidence="1">
    <location>
        <begin position="215"/>
        <end position="233"/>
    </location>
</feature>
<organism evidence="3 4">
    <name type="scientific">Nocardia acididurans</name>
    <dbReference type="NCBI Taxonomy" id="2802282"/>
    <lineage>
        <taxon>Bacteria</taxon>
        <taxon>Bacillati</taxon>
        <taxon>Actinomycetota</taxon>
        <taxon>Actinomycetes</taxon>
        <taxon>Mycobacteriales</taxon>
        <taxon>Nocardiaceae</taxon>
        <taxon>Nocardia</taxon>
    </lineage>
</organism>
<keyword evidence="4" id="KW-1185">Reference proteome</keyword>
<feature type="transmembrane region" description="Helical" evidence="1">
    <location>
        <begin position="136"/>
        <end position="159"/>
    </location>
</feature>
<protein>
    <recommendedName>
        <fullName evidence="2">DUF6545 domain-containing protein</fullName>
    </recommendedName>
</protein>
<feature type="transmembrane region" description="Helical" evidence="1">
    <location>
        <begin position="95"/>
        <end position="116"/>
    </location>
</feature>
<proteinExistence type="predicted"/>
<keyword evidence="1" id="KW-1133">Transmembrane helix</keyword>
<comment type="caution">
    <text evidence="3">The sequence shown here is derived from an EMBL/GenBank/DDBJ whole genome shotgun (WGS) entry which is preliminary data.</text>
</comment>
<gene>
    <name evidence="3" type="ORF">JK358_30915</name>
</gene>